<name>A0A7I9V964_9ACTN</name>
<keyword evidence="1" id="KW-0472">Membrane</keyword>
<keyword evidence="3" id="KW-1185">Reference proteome</keyword>
<keyword evidence="1" id="KW-0812">Transmembrane</keyword>
<keyword evidence="1" id="KW-1133">Transmembrane helix</keyword>
<organism evidence="2 3">
    <name type="scientific">Gordonia spumicola</name>
    <dbReference type="NCBI Taxonomy" id="589161"/>
    <lineage>
        <taxon>Bacteria</taxon>
        <taxon>Bacillati</taxon>
        <taxon>Actinomycetota</taxon>
        <taxon>Actinomycetes</taxon>
        <taxon>Mycobacteriales</taxon>
        <taxon>Gordoniaceae</taxon>
        <taxon>Gordonia</taxon>
    </lineage>
</organism>
<dbReference type="EMBL" id="BJOV01000005">
    <property type="protein sequence ID" value="GEE01946.1"/>
    <property type="molecule type" value="Genomic_DNA"/>
</dbReference>
<evidence type="ECO:0000313" key="2">
    <source>
        <dbReference type="EMBL" id="GEE01946.1"/>
    </source>
</evidence>
<feature type="transmembrane region" description="Helical" evidence="1">
    <location>
        <begin position="32"/>
        <end position="51"/>
    </location>
</feature>
<protein>
    <submittedName>
        <fullName evidence="2">Uncharacterized protein</fullName>
    </submittedName>
</protein>
<proteinExistence type="predicted"/>
<dbReference type="Proteomes" id="UP000444960">
    <property type="component" value="Unassembled WGS sequence"/>
</dbReference>
<accession>A0A7I9V964</accession>
<dbReference type="RefSeq" id="WP_161895731.1">
    <property type="nucleotide sequence ID" value="NZ_BJOV01000005.1"/>
</dbReference>
<evidence type="ECO:0000313" key="3">
    <source>
        <dbReference type="Proteomes" id="UP000444960"/>
    </source>
</evidence>
<comment type="caution">
    <text evidence="2">The sequence shown here is derived from an EMBL/GenBank/DDBJ whole genome shotgun (WGS) entry which is preliminary data.</text>
</comment>
<reference evidence="3" key="1">
    <citation type="submission" date="2019-06" db="EMBL/GenBank/DDBJ databases">
        <title>Gordonia isolated from sludge of a wastewater treatment plant.</title>
        <authorList>
            <person name="Tamura T."/>
            <person name="Aoyama K."/>
            <person name="Kang Y."/>
            <person name="Saito S."/>
            <person name="Akiyama N."/>
            <person name="Yazawa K."/>
            <person name="Gonoi T."/>
            <person name="Mikami Y."/>
        </authorList>
    </citation>
    <scope>NUCLEOTIDE SEQUENCE [LARGE SCALE GENOMIC DNA]</scope>
    <source>
        <strain evidence="3">NBRC 107696</strain>
    </source>
</reference>
<evidence type="ECO:0000256" key="1">
    <source>
        <dbReference type="SAM" id="Phobius"/>
    </source>
</evidence>
<feature type="transmembrane region" description="Helical" evidence="1">
    <location>
        <begin position="6"/>
        <end position="25"/>
    </location>
</feature>
<feature type="transmembrane region" description="Helical" evidence="1">
    <location>
        <begin position="63"/>
        <end position="88"/>
    </location>
</feature>
<gene>
    <name evidence="2" type="ORF">nbrc107696_23920</name>
</gene>
<sequence length="95" mass="10289">MTPWLTISGILISIGLIILIVKYRVIIGKSLLVLYVVGWIAAIFWAGWASYHSSPDASWIERTGWSILGTVGAVVAALVVTVFLWTVAEEASNSV</sequence>
<dbReference type="AlphaFoldDB" id="A0A7I9V964"/>